<evidence type="ECO:0000256" key="2">
    <source>
        <dbReference type="SAM" id="Phobius"/>
    </source>
</evidence>
<dbReference type="AlphaFoldDB" id="A0A6C0B0I5"/>
<evidence type="ECO:0000313" key="3">
    <source>
        <dbReference type="EMBL" id="QHS85717.1"/>
    </source>
</evidence>
<sequence>MKITPEYLVIAGLIVYIAFFTHPPPALVSLVLASPVGHVLVLLGVVGVFMKSQPVGLLCGVAYLISSYPVFEHLDATEQSPKKPEAKPQPKSGAPKPDMAQIGKLASMLSGKGQKLPQEKGKDVTSPPVPTTTVKPHVDPKVTEKFSLF</sequence>
<name>A0A6C0B0I5_9ZZZZ</name>
<keyword evidence="2" id="KW-0812">Transmembrane</keyword>
<keyword evidence="2" id="KW-0472">Membrane</keyword>
<feature type="transmembrane region" description="Helical" evidence="2">
    <location>
        <begin position="30"/>
        <end position="50"/>
    </location>
</feature>
<feature type="region of interest" description="Disordered" evidence="1">
    <location>
        <begin position="76"/>
        <end position="137"/>
    </location>
</feature>
<proteinExistence type="predicted"/>
<accession>A0A6C0B0I5</accession>
<dbReference type="EMBL" id="MN739048">
    <property type="protein sequence ID" value="QHS85717.1"/>
    <property type="molecule type" value="Genomic_DNA"/>
</dbReference>
<feature type="transmembrane region" description="Helical" evidence="2">
    <location>
        <begin position="7"/>
        <end position="24"/>
    </location>
</feature>
<feature type="compositionally biased region" description="Basic and acidic residues" evidence="1">
    <location>
        <begin position="76"/>
        <end position="88"/>
    </location>
</feature>
<keyword evidence="2" id="KW-1133">Transmembrane helix</keyword>
<organism evidence="3">
    <name type="scientific">viral metagenome</name>
    <dbReference type="NCBI Taxonomy" id="1070528"/>
    <lineage>
        <taxon>unclassified sequences</taxon>
        <taxon>metagenomes</taxon>
        <taxon>organismal metagenomes</taxon>
    </lineage>
</organism>
<reference evidence="3" key="1">
    <citation type="journal article" date="2020" name="Nature">
        <title>Giant virus diversity and host interactions through global metagenomics.</title>
        <authorList>
            <person name="Schulz F."/>
            <person name="Roux S."/>
            <person name="Paez-Espino D."/>
            <person name="Jungbluth S."/>
            <person name="Walsh D.A."/>
            <person name="Denef V.J."/>
            <person name="McMahon K.D."/>
            <person name="Konstantinidis K.T."/>
            <person name="Eloe-Fadrosh E.A."/>
            <person name="Kyrpides N.C."/>
            <person name="Woyke T."/>
        </authorList>
    </citation>
    <scope>NUCLEOTIDE SEQUENCE</scope>
    <source>
        <strain evidence="3">GVMAG-M-3300009185-36</strain>
    </source>
</reference>
<evidence type="ECO:0000256" key="1">
    <source>
        <dbReference type="SAM" id="MobiDB-lite"/>
    </source>
</evidence>
<protein>
    <submittedName>
        <fullName evidence="3">Uncharacterized protein</fullName>
    </submittedName>
</protein>